<dbReference type="Pfam" id="PF00085">
    <property type="entry name" value="Thioredoxin"/>
    <property type="match status" value="1"/>
</dbReference>
<keyword evidence="1" id="KW-1133">Transmembrane helix</keyword>
<feature type="domain" description="Thioredoxin" evidence="2">
    <location>
        <begin position="93"/>
        <end position="183"/>
    </location>
</feature>
<evidence type="ECO:0000259" key="2">
    <source>
        <dbReference type="Pfam" id="PF00085"/>
    </source>
</evidence>
<evidence type="ECO:0000313" key="3">
    <source>
        <dbReference type="EMBL" id="KAK3270573.1"/>
    </source>
</evidence>
<protein>
    <recommendedName>
        <fullName evidence="2">Thioredoxin domain-containing protein</fullName>
    </recommendedName>
</protein>
<dbReference type="InterPro" id="IPR013766">
    <property type="entry name" value="Thioredoxin_domain"/>
</dbReference>
<feature type="transmembrane region" description="Helical" evidence="1">
    <location>
        <begin position="68"/>
        <end position="85"/>
    </location>
</feature>
<keyword evidence="4" id="KW-1185">Reference proteome</keyword>
<dbReference type="Gene3D" id="3.40.30.10">
    <property type="entry name" value="Glutaredoxin"/>
    <property type="match status" value="1"/>
</dbReference>
<sequence>MFLESAPFINQQMLLTWEKSSFSSLMVVIVVKLLRAQTMDAFMSDVFMFSKTVIVFLCYIVDMRLFSWYMILFTVLFLLLSQPFYDGPENIMYFTPPAFDDHVRAADPSVRWLVEFYVTWSPSCVHLEPIISELSLKYSSEKLQFGKMDLGRWPLMAKELNVSMKGTSPQLPTLIMFEGGKEICRIPHVFSDGSVAKGRYRKRDLIRGFDLDNATYKGKTTTVEKKNEKTKTSAKKTK</sequence>
<keyword evidence="1" id="KW-0472">Membrane</keyword>
<dbReference type="Proteomes" id="UP001190700">
    <property type="component" value="Unassembled WGS sequence"/>
</dbReference>
<accession>A0AAE0L3D8</accession>
<proteinExistence type="predicted"/>
<evidence type="ECO:0000256" key="1">
    <source>
        <dbReference type="SAM" id="Phobius"/>
    </source>
</evidence>
<name>A0AAE0L3D8_9CHLO</name>
<organism evidence="3 4">
    <name type="scientific">Cymbomonas tetramitiformis</name>
    <dbReference type="NCBI Taxonomy" id="36881"/>
    <lineage>
        <taxon>Eukaryota</taxon>
        <taxon>Viridiplantae</taxon>
        <taxon>Chlorophyta</taxon>
        <taxon>Pyramimonadophyceae</taxon>
        <taxon>Pyramimonadales</taxon>
        <taxon>Pyramimonadaceae</taxon>
        <taxon>Cymbomonas</taxon>
    </lineage>
</organism>
<dbReference type="SUPFAM" id="SSF52833">
    <property type="entry name" value="Thioredoxin-like"/>
    <property type="match status" value="1"/>
</dbReference>
<dbReference type="AlphaFoldDB" id="A0AAE0L3D8"/>
<reference evidence="3 4" key="1">
    <citation type="journal article" date="2015" name="Genome Biol. Evol.">
        <title>Comparative Genomics of a Bacterivorous Green Alga Reveals Evolutionary Causalities and Consequences of Phago-Mixotrophic Mode of Nutrition.</title>
        <authorList>
            <person name="Burns J.A."/>
            <person name="Paasch A."/>
            <person name="Narechania A."/>
            <person name="Kim E."/>
        </authorList>
    </citation>
    <scope>NUCLEOTIDE SEQUENCE [LARGE SCALE GENOMIC DNA]</scope>
    <source>
        <strain evidence="3 4">PLY_AMNH</strain>
    </source>
</reference>
<dbReference type="EMBL" id="LGRX02010308">
    <property type="protein sequence ID" value="KAK3270573.1"/>
    <property type="molecule type" value="Genomic_DNA"/>
</dbReference>
<feature type="transmembrane region" description="Helical" evidence="1">
    <location>
        <begin position="41"/>
        <end position="61"/>
    </location>
</feature>
<gene>
    <name evidence="3" type="ORF">CYMTET_21034</name>
</gene>
<dbReference type="InterPro" id="IPR036249">
    <property type="entry name" value="Thioredoxin-like_sf"/>
</dbReference>
<evidence type="ECO:0000313" key="4">
    <source>
        <dbReference type="Proteomes" id="UP001190700"/>
    </source>
</evidence>
<comment type="caution">
    <text evidence="3">The sequence shown here is derived from an EMBL/GenBank/DDBJ whole genome shotgun (WGS) entry which is preliminary data.</text>
</comment>
<keyword evidence="1" id="KW-0812">Transmembrane</keyword>